<dbReference type="InterPro" id="IPR050377">
    <property type="entry name" value="Radical_SAM_PqqE_MftC-like"/>
</dbReference>
<keyword evidence="1" id="KW-0802">TPR repeat</keyword>
<dbReference type="Proteomes" id="UP000689967">
    <property type="component" value="Unassembled WGS sequence"/>
</dbReference>
<dbReference type="PANTHER" id="PTHR11228">
    <property type="entry name" value="RADICAL SAM DOMAIN PROTEIN"/>
    <property type="match status" value="1"/>
</dbReference>
<sequence length="555" mass="60237">MAVSLRRLWKRLVPRQRRFAALVRAGNAARDRQDWAAAAAAYGAALALDAKHAPIHIQQGHALKTLGDAAGAIAAYRAALHLAPEGIEAALHLGHLLGHHGDRMQGLKLLRAAAARGADPRLSNAIAELERRGFDEAWQAGEATLAHGDQDKAASHYLAATAEAPADAVVLAGLAERLYATGSRSAAAAACRQALALSPGQPQAETVLALVERDDGALEAAFTRLDATLKRHHANPRAWKAMRDLRGRMNLGIRRRIAAERGVRAEDLPAAFDFVCFGTTGTCNASCIHCPTNKAETAHAPRHPMPMPLFEGILRQMAEHHFSVRGQISLGLWGDGLVDPMVVQRARLARELFPEVAISVNTNGAAYNPQRHRALFDSVSQIAVHLESLVPDIYGKLMAPLRLERVLPKVEAILRDFPGKVYVSVPVSRLNLAELPAIRAWFMERGANGVAFDGLSSRCSRDRTTFDRLSLGASPIRCRPEQVSDCLIVDCDGTVTICCMDFERREPVGNLARDSLIDTLLSPARREVLDLFAAGRHAERETCRLCYGDPQTVVA</sequence>
<dbReference type="PANTHER" id="PTHR11228:SF7">
    <property type="entry name" value="PQQA PEPTIDE CYCLASE"/>
    <property type="match status" value="1"/>
</dbReference>
<gene>
    <name evidence="4" type="ORF">JJQ90_24750</name>
</gene>
<protein>
    <submittedName>
        <fullName evidence="4">SPASM domain-containing protein</fullName>
    </submittedName>
</protein>
<evidence type="ECO:0000259" key="2">
    <source>
        <dbReference type="Pfam" id="PF04055"/>
    </source>
</evidence>
<name>A0ABS6HDY7_9PROT</name>
<dbReference type="SMART" id="SM00028">
    <property type="entry name" value="TPR"/>
    <property type="match status" value="3"/>
</dbReference>
<dbReference type="PROSITE" id="PS50005">
    <property type="entry name" value="TPR"/>
    <property type="match status" value="1"/>
</dbReference>
<proteinExistence type="predicted"/>
<evidence type="ECO:0000313" key="5">
    <source>
        <dbReference type="Proteomes" id="UP000689967"/>
    </source>
</evidence>
<evidence type="ECO:0000313" key="4">
    <source>
        <dbReference type="EMBL" id="MBU8546952.1"/>
    </source>
</evidence>
<dbReference type="InterPro" id="IPR019734">
    <property type="entry name" value="TPR_rpt"/>
</dbReference>
<dbReference type="CDD" id="cd21109">
    <property type="entry name" value="SPASM"/>
    <property type="match status" value="1"/>
</dbReference>
<comment type="caution">
    <text evidence="4">The sequence shown here is derived from an EMBL/GenBank/DDBJ whole genome shotgun (WGS) entry which is preliminary data.</text>
</comment>
<dbReference type="InterPro" id="IPR007197">
    <property type="entry name" value="rSAM"/>
</dbReference>
<evidence type="ECO:0000256" key="1">
    <source>
        <dbReference type="PROSITE-ProRule" id="PRU00339"/>
    </source>
</evidence>
<feature type="repeat" description="TPR" evidence="1">
    <location>
        <begin position="53"/>
        <end position="86"/>
    </location>
</feature>
<dbReference type="CDD" id="cd01335">
    <property type="entry name" value="Radical_SAM"/>
    <property type="match status" value="1"/>
</dbReference>
<organism evidence="4 5">
    <name type="scientific">Falsiroseomonas oleicola</name>
    <dbReference type="NCBI Taxonomy" id="2801474"/>
    <lineage>
        <taxon>Bacteria</taxon>
        <taxon>Pseudomonadati</taxon>
        <taxon>Pseudomonadota</taxon>
        <taxon>Alphaproteobacteria</taxon>
        <taxon>Acetobacterales</taxon>
        <taxon>Roseomonadaceae</taxon>
        <taxon>Falsiroseomonas</taxon>
    </lineage>
</organism>
<reference evidence="4 5" key="1">
    <citation type="submission" date="2021-01" db="EMBL/GenBank/DDBJ databases">
        <title>Roseomonas sp. nov, a bacterium isolated from an oil production mixture in Yumen Oilfield.</title>
        <authorList>
            <person name="Wu D."/>
        </authorList>
    </citation>
    <scope>NUCLEOTIDE SEQUENCE [LARGE SCALE GENOMIC DNA]</scope>
    <source>
        <strain evidence="4 5">ROY-5-3</strain>
    </source>
</reference>
<evidence type="ECO:0000259" key="3">
    <source>
        <dbReference type="Pfam" id="PF13186"/>
    </source>
</evidence>
<dbReference type="InterPro" id="IPR023885">
    <property type="entry name" value="4Fe4S-binding_SPASM_dom"/>
</dbReference>
<dbReference type="RefSeq" id="WP_216878969.1">
    <property type="nucleotide sequence ID" value="NZ_JAERQM010000010.1"/>
</dbReference>
<dbReference type="SFLD" id="SFLDS00029">
    <property type="entry name" value="Radical_SAM"/>
    <property type="match status" value="1"/>
</dbReference>
<dbReference type="Pfam" id="PF13186">
    <property type="entry name" value="SPASM"/>
    <property type="match status" value="1"/>
</dbReference>
<dbReference type="Pfam" id="PF04055">
    <property type="entry name" value="Radical_SAM"/>
    <property type="match status" value="1"/>
</dbReference>
<accession>A0ABS6HDY7</accession>
<dbReference type="EMBL" id="JAERQM010000010">
    <property type="protein sequence ID" value="MBU8546952.1"/>
    <property type="molecule type" value="Genomic_DNA"/>
</dbReference>
<feature type="domain" description="Radical SAM core" evidence="2">
    <location>
        <begin position="280"/>
        <end position="436"/>
    </location>
</feature>
<feature type="domain" description="4Fe4S-binding SPASM" evidence="3">
    <location>
        <begin position="481"/>
        <end position="547"/>
    </location>
</feature>
<keyword evidence="5" id="KW-1185">Reference proteome</keyword>